<dbReference type="UniPathway" id="UPA00253">
    <property type="reaction ID" value="UER00331"/>
</dbReference>
<dbReference type="GO" id="GO:0009435">
    <property type="term" value="P:NAD+ biosynthetic process"/>
    <property type="evidence" value="ECO:0007669"/>
    <property type="project" value="UniProtKB-UniPathway"/>
</dbReference>
<dbReference type="GO" id="GO:0005737">
    <property type="term" value="C:cytoplasm"/>
    <property type="evidence" value="ECO:0007669"/>
    <property type="project" value="TreeGrafter"/>
</dbReference>
<dbReference type="PANTHER" id="PTHR32179">
    <property type="entry name" value="NICOTINATE-NUCLEOTIDE PYROPHOSPHORYLASE [CARBOXYLATING]"/>
    <property type="match status" value="1"/>
</dbReference>
<keyword evidence="6" id="KW-0662">Pyridine nucleotide biosynthesis</keyword>
<dbReference type="InterPro" id="IPR036068">
    <property type="entry name" value="Nicotinate_pribotase-like_C"/>
</dbReference>
<evidence type="ECO:0000256" key="10">
    <source>
        <dbReference type="ARBA" id="ARBA00047445"/>
    </source>
</evidence>
<evidence type="ECO:0000259" key="13">
    <source>
        <dbReference type="Pfam" id="PF01729"/>
    </source>
</evidence>
<feature type="domain" description="Quinolinate phosphoribosyl transferase C-terminal" evidence="13">
    <location>
        <begin position="155"/>
        <end position="319"/>
    </location>
</feature>
<feature type="region of interest" description="Disordered" evidence="12">
    <location>
        <begin position="85"/>
        <end position="104"/>
    </location>
</feature>
<evidence type="ECO:0000256" key="9">
    <source>
        <dbReference type="ARBA" id="ARBA00033102"/>
    </source>
</evidence>
<evidence type="ECO:0000256" key="11">
    <source>
        <dbReference type="PIRNR" id="PIRNR006250"/>
    </source>
</evidence>
<organism evidence="15">
    <name type="scientific">Micromonospora carbonacea</name>
    <dbReference type="NCBI Taxonomy" id="47853"/>
    <lineage>
        <taxon>Bacteria</taxon>
        <taxon>Bacillati</taxon>
        <taxon>Actinomycetota</taxon>
        <taxon>Actinomycetes</taxon>
        <taxon>Micromonosporales</taxon>
        <taxon>Micromonosporaceae</taxon>
        <taxon>Micromonospora</taxon>
    </lineage>
</organism>
<dbReference type="NCBIfam" id="TIGR00078">
    <property type="entry name" value="nadC"/>
    <property type="match status" value="1"/>
</dbReference>
<dbReference type="InterPro" id="IPR004393">
    <property type="entry name" value="NadC"/>
</dbReference>
<evidence type="ECO:0000256" key="5">
    <source>
        <dbReference type="ARBA" id="ARBA00020990"/>
    </source>
</evidence>
<evidence type="ECO:0000256" key="8">
    <source>
        <dbReference type="ARBA" id="ARBA00022679"/>
    </source>
</evidence>
<dbReference type="FunFam" id="3.20.20.70:FF:000030">
    <property type="entry name" value="Nicotinate-nucleotide pyrophosphorylase, carboxylating"/>
    <property type="match status" value="1"/>
</dbReference>
<dbReference type="InterPro" id="IPR022412">
    <property type="entry name" value="Quinolinate_PRibosylTrfase_N"/>
</dbReference>
<keyword evidence="7 11" id="KW-0328">Glycosyltransferase</keyword>
<dbReference type="InterPro" id="IPR027277">
    <property type="entry name" value="NadC/ModD"/>
</dbReference>
<sequence length="323" mass="32946">MRETTEQALRAGGLDPAEVRRVLVTAFGEDLGPDFLDVTSVATIPATQADTADLVARADGVVAGLAVAAAAFELVGEVTGFPADPGGMSGDGSPGGAAPADGAAGGGRAVEVSLVAHDGQRVARGDVLATVAGPTRLLLTAERTALNLLCRMSGVATHTRAWADALTGTKATVLDTRKTTPGLRALEKYAVRAGGGTNKRMGLHDVAMIKDNHKFAAGGVAAAFRRVRQTFPDVSVQVEVDTLAEALEAVGAGARFLLLDNMTPTTLREVVAAVGDRAELEATGGLTLDVAAEYGATGVDYLSVGALTHSSPILDIALDLRAR</sequence>
<dbReference type="InterPro" id="IPR002638">
    <property type="entry name" value="Quinolinate_PRibosylTrfase_C"/>
</dbReference>
<keyword evidence="8 11" id="KW-0808">Transferase</keyword>
<protein>
    <recommendedName>
        <fullName evidence="5">Nicotinate-nucleotide pyrophosphorylase [carboxylating]</fullName>
        <ecNumber evidence="4">2.4.2.19</ecNumber>
    </recommendedName>
    <alternativeName>
        <fullName evidence="9">Quinolinate phosphoribosyltransferase [decarboxylating]</fullName>
    </alternativeName>
</protein>
<evidence type="ECO:0000256" key="6">
    <source>
        <dbReference type="ARBA" id="ARBA00022642"/>
    </source>
</evidence>
<dbReference type="GO" id="GO:0004514">
    <property type="term" value="F:nicotinate-nucleotide diphosphorylase (carboxylating) activity"/>
    <property type="evidence" value="ECO:0007669"/>
    <property type="project" value="UniProtKB-EC"/>
</dbReference>
<comment type="similarity">
    <text evidence="3 11">Belongs to the NadC/ModD family.</text>
</comment>
<dbReference type="EC" id="2.4.2.19" evidence="4"/>
<comment type="function">
    <text evidence="1">Involved in the catabolism of quinolinic acid (QA).</text>
</comment>
<dbReference type="InterPro" id="IPR037128">
    <property type="entry name" value="Quinolinate_PRibosylTase_N_sf"/>
</dbReference>
<evidence type="ECO:0000256" key="2">
    <source>
        <dbReference type="ARBA" id="ARBA00004893"/>
    </source>
</evidence>
<evidence type="ECO:0000256" key="1">
    <source>
        <dbReference type="ARBA" id="ARBA00003237"/>
    </source>
</evidence>
<name>A0A7D5YHZ0_9ACTN</name>
<proteinExistence type="inferred from homology"/>
<gene>
    <name evidence="15" type="primary">nadC</name>
    <name evidence="15" type="ORF">HZU44_26775</name>
</gene>
<comment type="pathway">
    <text evidence="2">Cofactor biosynthesis; NAD(+) biosynthesis; nicotinate D-ribonucleotide from quinolinate: step 1/1.</text>
</comment>
<evidence type="ECO:0000256" key="12">
    <source>
        <dbReference type="SAM" id="MobiDB-lite"/>
    </source>
</evidence>
<dbReference type="SUPFAM" id="SSF51690">
    <property type="entry name" value="Nicotinate/Quinolinate PRTase C-terminal domain-like"/>
    <property type="match status" value="1"/>
</dbReference>
<accession>A0A7D5YHZ0</accession>
<reference evidence="15" key="1">
    <citation type="submission" date="2020-08" db="EMBL/GenBank/DDBJ databases">
        <title>A bifunctional nitrone conjugated secondary metabolite targeting the ribosome.</title>
        <authorList>
            <person name="Limbrick E.M."/>
            <person name="Graf M."/>
            <person name="Derewacz D.K."/>
            <person name="Nguyen F."/>
            <person name="Spraggins J.M."/>
            <person name="Wieland M."/>
            <person name="Ynigez-Gutierrez A.E."/>
            <person name="Reisman B.J."/>
            <person name="Zinshteyn B."/>
            <person name="McCulloch K."/>
            <person name="Iverson T.M."/>
            <person name="Green R."/>
            <person name="Wilson D.N."/>
            <person name="Bachmann B.O."/>
        </authorList>
    </citation>
    <scope>NUCLEOTIDE SEQUENCE</scope>
    <source>
        <strain evidence="15">Africana</strain>
    </source>
</reference>
<comment type="catalytic activity">
    <reaction evidence="10">
        <text>nicotinate beta-D-ribonucleotide + CO2 + diphosphate = quinolinate + 5-phospho-alpha-D-ribose 1-diphosphate + 2 H(+)</text>
        <dbReference type="Rhea" id="RHEA:12733"/>
        <dbReference type="ChEBI" id="CHEBI:15378"/>
        <dbReference type="ChEBI" id="CHEBI:16526"/>
        <dbReference type="ChEBI" id="CHEBI:29959"/>
        <dbReference type="ChEBI" id="CHEBI:33019"/>
        <dbReference type="ChEBI" id="CHEBI:57502"/>
        <dbReference type="ChEBI" id="CHEBI:58017"/>
        <dbReference type="EC" id="2.4.2.19"/>
    </reaction>
</comment>
<dbReference type="AlphaFoldDB" id="A0A7D5YHZ0"/>
<evidence type="ECO:0000256" key="3">
    <source>
        <dbReference type="ARBA" id="ARBA00009400"/>
    </source>
</evidence>
<dbReference type="PANTHER" id="PTHR32179:SF3">
    <property type="entry name" value="NICOTINATE-NUCLEOTIDE PYROPHOSPHORYLASE [CARBOXYLATING]"/>
    <property type="match status" value="1"/>
</dbReference>
<dbReference type="EMBL" id="CP058905">
    <property type="protein sequence ID" value="QLJ98274.1"/>
    <property type="molecule type" value="Genomic_DNA"/>
</dbReference>
<dbReference type="InterPro" id="IPR013785">
    <property type="entry name" value="Aldolase_TIM"/>
</dbReference>
<evidence type="ECO:0000313" key="15">
    <source>
        <dbReference type="EMBL" id="QLJ98274.1"/>
    </source>
</evidence>
<dbReference type="GO" id="GO:0034213">
    <property type="term" value="P:quinolinate catabolic process"/>
    <property type="evidence" value="ECO:0007669"/>
    <property type="project" value="TreeGrafter"/>
</dbReference>
<evidence type="ECO:0000259" key="14">
    <source>
        <dbReference type="Pfam" id="PF02749"/>
    </source>
</evidence>
<dbReference type="SUPFAM" id="SSF54675">
    <property type="entry name" value="Nicotinate/Quinolinate PRTase N-terminal domain-like"/>
    <property type="match status" value="2"/>
</dbReference>
<dbReference type="Gene3D" id="3.20.20.70">
    <property type="entry name" value="Aldolase class I"/>
    <property type="match status" value="1"/>
</dbReference>
<dbReference type="Pfam" id="PF02749">
    <property type="entry name" value="QRPTase_N"/>
    <property type="match status" value="1"/>
</dbReference>
<dbReference type="Gene3D" id="3.90.1170.20">
    <property type="entry name" value="Quinolinate phosphoribosyl transferase, N-terminal domain"/>
    <property type="match status" value="2"/>
</dbReference>
<feature type="domain" description="Quinolinate phosphoribosyl transferase N-terminal" evidence="14">
    <location>
        <begin position="37"/>
        <end position="153"/>
    </location>
</feature>
<evidence type="ECO:0000256" key="7">
    <source>
        <dbReference type="ARBA" id="ARBA00022676"/>
    </source>
</evidence>
<dbReference type="Pfam" id="PF01729">
    <property type="entry name" value="QRPTase_C"/>
    <property type="match status" value="1"/>
</dbReference>
<dbReference type="CDD" id="cd01572">
    <property type="entry name" value="QPRTase"/>
    <property type="match status" value="1"/>
</dbReference>
<dbReference type="PIRSF" id="PIRSF006250">
    <property type="entry name" value="NadC_ModD"/>
    <property type="match status" value="1"/>
</dbReference>
<evidence type="ECO:0000256" key="4">
    <source>
        <dbReference type="ARBA" id="ARBA00011944"/>
    </source>
</evidence>